<comment type="caution">
    <text evidence="2">The sequence shown here is derived from an EMBL/GenBank/DDBJ whole genome shotgun (WGS) entry which is preliminary data.</text>
</comment>
<dbReference type="EMBL" id="CAIT01000005">
    <property type="protein sequence ID" value="CCH52446.1"/>
    <property type="molecule type" value="Genomic_DNA"/>
</dbReference>
<sequence>MKQIHNAPILLYLLCSLLMNGHSSAQSVTPISPDLTSLAGNPKAAVNRAATVLTEGRRNGIRIDEKPGEGLVWIPDVQLTNGTLEFDVRGKDVLQRSFVGIAFHGQDDKTYEAIYFRPFNFRSTDPVRRVHAVQYVAHPTYTWQKLRADFPDKFEAALTSPPDPNDWFHARVEIKASSVRVFVNQNTTPALEVERLVQTQNGRVGLWVGNGSGGDFANLTITPVP</sequence>
<evidence type="ECO:0000313" key="2">
    <source>
        <dbReference type="EMBL" id="CCH52446.1"/>
    </source>
</evidence>
<evidence type="ECO:0000313" key="3">
    <source>
        <dbReference type="Proteomes" id="UP000009309"/>
    </source>
</evidence>
<dbReference type="Proteomes" id="UP000009309">
    <property type="component" value="Unassembled WGS sequence"/>
</dbReference>
<gene>
    <name evidence="2" type="ORF">BN8_01449</name>
</gene>
<evidence type="ECO:0008006" key="4">
    <source>
        <dbReference type="Google" id="ProtNLM"/>
    </source>
</evidence>
<accession>I2GEX1</accession>
<dbReference type="AlphaFoldDB" id="I2GEX1"/>
<organism evidence="2 3">
    <name type="scientific">Fibrisoma limi BUZ 3</name>
    <dbReference type="NCBI Taxonomy" id="1185876"/>
    <lineage>
        <taxon>Bacteria</taxon>
        <taxon>Pseudomonadati</taxon>
        <taxon>Bacteroidota</taxon>
        <taxon>Cytophagia</taxon>
        <taxon>Cytophagales</taxon>
        <taxon>Spirosomataceae</taxon>
        <taxon>Fibrisoma</taxon>
    </lineage>
</organism>
<keyword evidence="3" id="KW-1185">Reference proteome</keyword>
<feature type="chain" id="PRO_5003658355" description="3-keto-disaccharide hydrolase domain-containing protein" evidence="1">
    <location>
        <begin position="26"/>
        <end position="225"/>
    </location>
</feature>
<dbReference type="OrthoDB" id="118532at2"/>
<reference evidence="2 3" key="1">
    <citation type="journal article" date="2012" name="J. Bacteriol.">
        <title>Genome Sequence of the Filamentous Bacterium Fibrisoma limi BUZ 3T.</title>
        <authorList>
            <person name="Filippini M."/>
            <person name="Qi W."/>
            <person name="Jaenicke S."/>
            <person name="Goesmann A."/>
            <person name="Smits T.H."/>
            <person name="Bagheri H.C."/>
        </authorList>
    </citation>
    <scope>NUCLEOTIDE SEQUENCE [LARGE SCALE GENOMIC DNA]</scope>
    <source>
        <strain evidence="3">BUZ 3T</strain>
    </source>
</reference>
<dbReference type="Gene3D" id="2.60.120.560">
    <property type="entry name" value="Exo-inulinase, domain 1"/>
    <property type="match status" value="1"/>
</dbReference>
<feature type="signal peptide" evidence="1">
    <location>
        <begin position="1"/>
        <end position="25"/>
    </location>
</feature>
<dbReference type="eggNOG" id="COG3403">
    <property type="taxonomic scope" value="Bacteria"/>
</dbReference>
<proteinExistence type="predicted"/>
<dbReference type="STRING" id="1185876.BN8_01449"/>
<name>I2GEX1_9BACT</name>
<dbReference type="RefSeq" id="WP_009281030.1">
    <property type="nucleotide sequence ID" value="NZ_CAIT01000005.1"/>
</dbReference>
<keyword evidence="1" id="KW-0732">Signal</keyword>
<protein>
    <recommendedName>
        <fullName evidence="4">3-keto-disaccharide hydrolase domain-containing protein</fullName>
    </recommendedName>
</protein>
<evidence type="ECO:0000256" key="1">
    <source>
        <dbReference type="SAM" id="SignalP"/>
    </source>
</evidence>